<protein>
    <recommendedName>
        <fullName evidence="4">Variable surface protein</fullName>
    </recommendedName>
</protein>
<organism evidence="2 3">
    <name type="scientific">Plasmodium fragile</name>
    <dbReference type="NCBI Taxonomy" id="5857"/>
    <lineage>
        <taxon>Eukaryota</taxon>
        <taxon>Sar</taxon>
        <taxon>Alveolata</taxon>
        <taxon>Apicomplexa</taxon>
        <taxon>Aconoidasida</taxon>
        <taxon>Haemosporida</taxon>
        <taxon>Plasmodiidae</taxon>
        <taxon>Plasmodium</taxon>
        <taxon>Plasmodium (Plasmodium)</taxon>
    </lineage>
</organism>
<dbReference type="Proteomes" id="UP000054561">
    <property type="component" value="Unassembled WGS sequence"/>
</dbReference>
<dbReference type="EMBL" id="KQ030456">
    <property type="protein sequence ID" value="KJP84690.1"/>
    <property type="molecule type" value="Genomic_DNA"/>
</dbReference>
<dbReference type="AlphaFoldDB" id="A0A0D9QCC3"/>
<proteinExistence type="predicted"/>
<keyword evidence="1" id="KW-1133">Transmembrane helix</keyword>
<keyword evidence="1" id="KW-0472">Membrane</keyword>
<evidence type="ECO:0000313" key="2">
    <source>
        <dbReference type="EMBL" id="KJP84690.1"/>
    </source>
</evidence>
<dbReference type="GeneID" id="24270992"/>
<sequence length="218" mass="25522">MKRVKNFMDYIEDYYVIKGEIGKSTYYACEAYFDYLKERIPLYLAFERLCTREQRNPCTNYILGYSFYDPTNLVTRSQALGLYVLWWLNPCYKKVVDLFNDYENARQIFIGQYAKYVKPFMTSNNQKGANLVQYDMVKLPDAVENRKSENTVIATHSKQLTGVPSKIQKDDGISPMLKSEQRVPWIKIGVFTLLSAFSITMFVTALMKVITKKRCLLY</sequence>
<keyword evidence="1" id="KW-0812">Transmembrane</keyword>
<feature type="transmembrane region" description="Helical" evidence="1">
    <location>
        <begin position="185"/>
        <end position="207"/>
    </location>
</feature>
<evidence type="ECO:0000256" key="1">
    <source>
        <dbReference type="SAM" id="Phobius"/>
    </source>
</evidence>
<dbReference type="Pfam" id="PF05795">
    <property type="entry name" value="Plasmodium_Vir"/>
    <property type="match status" value="1"/>
</dbReference>
<dbReference type="InterPro" id="IPR008780">
    <property type="entry name" value="Plasmodium_Vir"/>
</dbReference>
<accession>A0A0D9QCC3</accession>
<dbReference type="OrthoDB" id="381125at2759"/>
<gene>
    <name evidence="2" type="ORF">AK88_05678</name>
</gene>
<dbReference type="RefSeq" id="XP_012338703.1">
    <property type="nucleotide sequence ID" value="XM_012483280.1"/>
</dbReference>
<name>A0A0D9QCC3_PLAFR</name>
<reference evidence="2 3" key="1">
    <citation type="submission" date="2014-03" db="EMBL/GenBank/DDBJ databases">
        <title>The Genome Sequence of Plasmodium fragile nilgiri.</title>
        <authorList>
            <consortium name="The Broad Institute Genomics Platform"/>
            <consortium name="The Broad Institute Genome Sequencing Center for Infectious Disease"/>
            <person name="Neafsey D."/>
            <person name="Duraisingh M."/>
            <person name="Young S.K."/>
            <person name="Zeng Q."/>
            <person name="Gargeya S."/>
            <person name="Abouelleil A."/>
            <person name="Alvarado L."/>
            <person name="Chapman S.B."/>
            <person name="Gainer-Dewar J."/>
            <person name="Goldberg J."/>
            <person name="Griggs A."/>
            <person name="Gujja S."/>
            <person name="Hansen M."/>
            <person name="Howarth C."/>
            <person name="Imamovic A."/>
            <person name="Larimer J."/>
            <person name="Pearson M."/>
            <person name="Poon T.W."/>
            <person name="Priest M."/>
            <person name="Roberts A."/>
            <person name="Saif S."/>
            <person name="Shea T."/>
            <person name="Sykes S."/>
            <person name="Wortman J."/>
            <person name="Nusbaum C."/>
            <person name="Birren B."/>
        </authorList>
    </citation>
    <scope>NUCLEOTIDE SEQUENCE [LARGE SCALE GENOMIC DNA]</scope>
    <source>
        <strain evidence="3">nilgiri</strain>
    </source>
</reference>
<evidence type="ECO:0000313" key="3">
    <source>
        <dbReference type="Proteomes" id="UP000054561"/>
    </source>
</evidence>
<keyword evidence="3" id="KW-1185">Reference proteome</keyword>
<dbReference type="VEuPathDB" id="PlasmoDB:AK88_05678"/>
<evidence type="ECO:0008006" key="4">
    <source>
        <dbReference type="Google" id="ProtNLM"/>
    </source>
</evidence>